<keyword evidence="3 5" id="KW-0067">ATP-binding</keyword>
<dbReference type="InterPro" id="IPR015854">
    <property type="entry name" value="ABC_transpr_LolD-like"/>
</dbReference>
<comment type="caution">
    <text evidence="5">The sequence shown here is derived from an EMBL/GenBank/DDBJ whole genome shotgun (WGS) entry which is preliminary data.</text>
</comment>
<dbReference type="InterPro" id="IPR027417">
    <property type="entry name" value="P-loop_NTPase"/>
</dbReference>
<dbReference type="FunFam" id="3.40.50.300:FF:000032">
    <property type="entry name" value="Export ABC transporter ATP-binding protein"/>
    <property type="match status" value="1"/>
</dbReference>
<dbReference type="GO" id="GO:0005886">
    <property type="term" value="C:plasma membrane"/>
    <property type="evidence" value="ECO:0007669"/>
    <property type="project" value="TreeGrafter"/>
</dbReference>
<dbReference type="Pfam" id="PF00005">
    <property type="entry name" value="ABC_tran"/>
    <property type="match status" value="1"/>
</dbReference>
<keyword evidence="1" id="KW-0813">Transport</keyword>
<dbReference type="InterPro" id="IPR003439">
    <property type="entry name" value="ABC_transporter-like_ATP-bd"/>
</dbReference>
<evidence type="ECO:0000313" key="5">
    <source>
        <dbReference type="EMBL" id="KPV52361.1"/>
    </source>
</evidence>
<dbReference type="GO" id="GO:0022857">
    <property type="term" value="F:transmembrane transporter activity"/>
    <property type="evidence" value="ECO:0007669"/>
    <property type="project" value="UniProtKB-ARBA"/>
</dbReference>
<reference evidence="5 6" key="1">
    <citation type="submission" date="2015-09" db="EMBL/GenBank/DDBJ databases">
        <title>Draft genome sequence of Kouleothrix aurantiaca JCM 19913.</title>
        <authorList>
            <person name="Hemp J."/>
        </authorList>
    </citation>
    <scope>NUCLEOTIDE SEQUENCE [LARGE SCALE GENOMIC DNA]</scope>
    <source>
        <strain evidence="5 6">COM-B</strain>
    </source>
</reference>
<gene>
    <name evidence="5" type="ORF">SE17_15955</name>
</gene>
<dbReference type="InterPro" id="IPR003593">
    <property type="entry name" value="AAA+_ATPase"/>
</dbReference>
<dbReference type="GO" id="GO:0016887">
    <property type="term" value="F:ATP hydrolysis activity"/>
    <property type="evidence" value="ECO:0007669"/>
    <property type="project" value="InterPro"/>
</dbReference>
<dbReference type="SMART" id="SM00382">
    <property type="entry name" value="AAA"/>
    <property type="match status" value="1"/>
</dbReference>
<dbReference type="Gene3D" id="3.40.50.300">
    <property type="entry name" value="P-loop containing nucleotide triphosphate hydrolases"/>
    <property type="match status" value="1"/>
</dbReference>
<evidence type="ECO:0000313" key="6">
    <source>
        <dbReference type="Proteomes" id="UP000050509"/>
    </source>
</evidence>
<dbReference type="PANTHER" id="PTHR24220">
    <property type="entry name" value="IMPORT ATP-BINDING PROTEIN"/>
    <property type="match status" value="1"/>
</dbReference>
<keyword evidence="6" id="KW-1185">Reference proteome</keyword>
<feature type="domain" description="ABC transporter" evidence="4">
    <location>
        <begin position="6"/>
        <end position="234"/>
    </location>
</feature>
<dbReference type="InterPro" id="IPR017911">
    <property type="entry name" value="MacB-like_ATP-bd"/>
</dbReference>
<accession>A0A0P9D9W5</accession>
<keyword evidence="2" id="KW-0547">Nucleotide-binding</keyword>
<dbReference type="Proteomes" id="UP000050509">
    <property type="component" value="Unassembled WGS sequence"/>
</dbReference>
<dbReference type="AlphaFoldDB" id="A0A0P9D9W5"/>
<dbReference type="InterPro" id="IPR017871">
    <property type="entry name" value="ABC_transporter-like_CS"/>
</dbReference>
<dbReference type="EMBL" id="LJCR01000571">
    <property type="protein sequence ID" value="KPV52361.1"/>
    <property type="molecule type" value="Genomic_DNA"/>
</dbReference>
<evidence type="ECO:0000256" key="1">
    <source>
        <dbReference type="ARBA" id="ARBA00022448"/>
    </source>
</evidence>
<dbReference type="PROSITE" id="PS00211">
    <property type="entry name" value="ABC_TRANSPORTER_1"/>
    <property type="match status" value="1"/>
</dbReference>
<dbReference type="GO" id="GO:0098796">
    <property type="term" value="C:membrane protein complex"/>
    <property type="evidence" value="ECO:0007669"/>
    <property type="project" value="UniProtKB-ARBA"/>
</dbReference>
<evidence type="ECO:0000256" key="3">
    <source>
        <dbReference type="ARBA" id="ARBA00022840"/>
    </source>
</evidence>
<dbReference type="PROSITE" id="PS50893">
    <property type="entry name" value="ABC_TRANSPORTER_2"/>
    <property type="match status" value="1"/>
</dbReference>
<organism evidence="5 6">
    <name type="scientific">Kouleothrix aurantiaca</name>
    <dbReference type="NCBI Taxonomy" id="186479"/>
    <lineage>
        <taxon>Bacteria</taxon>
        <taxon>Bacillati</taxon>
        <taxon>Chloroflexota</taxon>
        <taxon>Chloroflexia</taxon>
        <taxon>Chloroflexales</taxon>
        <taxon>Roseiflexineae</taxon>
        <taxon>Roseiflexaceae</taxon>
        <taxon>Kouleothrix</taxon>
    </lineage>
</organism>
<dbReference type="SUPFAM" id="SSF52540">
    <property type="entry name" value="P-loop containing nucleoside triphosphate hydrolases"/>
    <property type="match status" value="1"/>
</dbReference>
<evidence type="ECO:0000256" key="2">
    <source>
        <dbReference type="ARBA" id="ARBA00022741"/>
    </source>
</evidence>
<protein>
    <submittedName>
        <fullName evidence="5">Macrolide ABC transporter ATP-binding protein</fullName>
    </submittedName>
</protein>
<proteinExistence type="predicted"/>
<evidence type="ECO:0000259" key="4">
    <source>
        <dbReference type="PROSITE" id="PS50893"/>
    </source>
</evidence>
<sequence>MPTPMITISDMHKTYQMGDVTVNALQGVSFTINQGEFVAIMGPSGSGKSTLMNMIGCLDTPTSGSYQLDGEEVATLNGNTLSAVRARKLGFVFQQYMLLPRQNALRQVEMPLIYRGVSTRERRQRAEVALRIVGMAQRMHHKPTELSGGQQQRVAIARALAGSPAVLLADEPTGALDSKTSEEIMRILQRLNREQNLTVVLVTHEPDIAEYAQRVLTMRDGLLVSDAAPRAHAA</sequence>
<dbReference type="PANTHER" id="PTHR24220:SF86">
    <property type="entry name" value="ABC TRANSPORTER ABCH.1"/>
    <property type="match status" value="1"/>
</dbReference>
<dbReference type="CDD" id="cd03255">
    <property type="entry name" value="ABC_MJ0796_LolCDE_FtsE"/>
    <property type="match status" value="1"/>
</dbReference>
<dbReference type="GO" id="GO:0005524">
    <property type="term" value="F:ATP binding"/>
    <property type="evidence" value="ECO:0007669"/>
    <property type="project" value="UniProtKB-KW"/>
</dbReference>
<name>A0A0P9D9W5_9CHLR</name>
<dbReference type="PATRIC" id="fig|186479.3.peg.9091"/>